<dbReference type="EMBL" id="BRXX01000032">
    <property type="protein sequence ID" value="GMH83994.1"/>
    <property type="molecule type" value="Genomic_DNA"/>
</dbReference>
<dbReference type="AlphaFoldDB" id="A0A9W7BCG6"/>
<sequence length="446" mass="49668">MVLTAHRPSTGFEAIEASILAVKPSAPNLHAGEAGGRGGRVMRREGSITTGNAIVEHPPQGDDKEAAVSLPNRDRTASMVTEANRGQYKKIIADCKNLVSWFKADSGSPAASDISLSDFKSACKSLGIELNPTLSALCENDDLSTNVRAIQLLLSKNENYVKDLDEIKKKERERRKTEREDKRKKIEAEKKAKKEAEEQAKRDAEKILEIEASIILSLAKGSLPTSQNSTLVATDTEFGRYDDNGLQFQFGSAEFSSLSLHHNGTFEFKNGYKMEFSSARQFIEQSEGLFDDLKGTYDIVWGEMKIENGKVTRRLTQLPEKKSEEARAPKRPTMENKRRSSRLLGSMGANMLGSTLKKMTSSLRLTAPDEPVNEWSPVVLEIILHPSDMEARRAGLDLTQRWGCYEPDEEGNVKTIQRKLSETVVGEYVFPEKNSNRTKLPEVKKA</sequence>
<feature type="region of interest" description="Disordered" evidence="1">
    <location>
        <begin position="316"/>
        <end position="340"/>
    </location>
</feature>
<feature type="region of interest" description="Disordered" evidence="1">
    <location>
        <begin position="171"/>
        <end position="202"/>
    </location>
</feature>
<evidence type="ECO:0000313" key="3">
    <source>
        <dbReference type="Proteomes" id="UP001165160"/>
    </source>
</evidence>
<gene>
    <name evidence="2" type="ORF">TrVE_jg10236</name>
</gene>
<keyword evidence="3" id="KW-1185">Reference proteome</keyword>
<comment type="caution">
    <text evidence="2">The sequence shown here is derived from an EMBL/GenBank/DDBJ whole genome shotgun (WGS) entry which is preliminary data.</text>
</comment>
<reference evidence="3" key="1">
    <citation type="journal article" date="2023" name="Commun. Biol.">
        <title>Genome analysis of Parmales, the sister group of diatoms, reveals the evolutionary specialization of diatoms from phago-mixotrophs to photoautotrophs.</title>
        <authorList>
            <person name="Ban H."/>
            <person name="Sato S."/>
            <person name="Yoshikawa S."/>
            <person name="Yamada K."/>
            <person name="Nakamura Y."/>
            <person name="Ichinomiya M."/>
            <person name="Sato N."/>
            <person name="Blanc-Mathieu R."/>
            <person name="Endo H."/>
            <person name="Kuwata A."/>
            <person name="Ogata H."/>
        </authorList>
    </citation>
    <scope>NUCLEOTIDE SEQUENCE [LARGE SCALE GENOMIC DNA]</scope>
    <source>
        <strain evidence="3">NIES 3699</strain>
    </source>
</reference>
<proteinExistence type="predicted"/>
<protein>
    <submittedName>
        <fullName evidence="2">Uncharacterized protein</fullName>
    </submittedName>
</protein>
<accession>A0A9W7BCG6</accession>
<evidence type="ECO:0000256" key="1">
    <source>
        <dbReference type="SAM" id="MobiDB-lite"/>
    </source>
</evidence>
<evidence type="ECO:0000313" key="2">
    <source>
        <dbReference type="EMBL" id="GMH83994.1"/>
    </source>
</evidence>
<organism evidence="2 3">
    <name type="scientific">Triparma verrucosa</name>
    <dbReference type="NCBI Taxonomy" id="1606542"/>
    <lineage>
        <taxon>Eukaryota</taxon>
        <taxon>Sar</taxon>
        <taxon>Stramenopiles</taxon>
        <taxon>Ochrophyta</taxon>
        <taxon>Bolidophyceae</taxon>
        <taxon>Parmales</taxon>
        <taxon>Triparmaceae</taxon>
        <taxon>Triparma</taxon>
    </lineage>
</organism>
<dbReference type="Proteomes" id="UP001165160">
    <property type="component" value="Unassembled WGS sequence"/>
</dbReference>
<feature type="compositionally biased region" description="Basic and acidic residues" evidence="1">
    <location>
        <begin position="319"/>
        <end position="338"/>
    </location>
</feature>
<name>A0A9W7BCG6_9STRA</name>